<organism evidence="1 2">
    <name type="scientific">Amycolatopsis cihanbeyliensis</name>
    <dbReference type="NCBI Taxonomy" id="1128664"/>
    <lineage>
        <taxon>Bacteria</taxon>
        <taxon>Bacillati</taxon>
        <taxon>Actinomycetota</taxon>
        <taxon>Actinomycetes</taxon>
        <taxon>Pseudonocardiales</taxon>
        <taxon>Pseudonocardiaceae</taxon>
        <taxon>Amycolatopsis</taxon>
    </lineage>
</organism>
<reference evidence="1 2" key="1">
    <citation type="submission" date="2019-06" db="EMBL/GenBank/DDBJ databases">
        <title>Sequencing the genomes of 1000 actinobacteria strains.</title>
        <authorList>
            <person name="Klenk H.-P."/>
        </authorList>
    </citation>
    <scope>NUCLEOTIDE SEQUENCE [LARGE SCALE GENOMIC DNA]</scope>
    <source>
        <strain evidence="1 2">DSM 45679</strain>
    </source>
</reference>
<keyword evidence="2" id="KW-1185">Reference proteome</keyword>
<comment type="caution">
    <text evidence="1">The sequence shown here is derived from an EMBL/GenBank/DDBJ whole genome shotgun (WGS) entry which is preliminary data.</text>
</comment>
<dbReference type="Proteomes" id="UP000320876">
    <property type="component" value="Unassembled WGS sequence"/>
</dbReference>
<accession>A0A542DCY4</accession>
<proteinExistence type="predicted"/>
<evidence type="ECO:0000313" key="1">
    <source>
        <dbReference type="EMBL" id="TQJ00916.1"/>
    </source>
</evidence>
<dbReference type="EMBL" id="VFML01000001">
    <property type="protein sequence ID" value="TQJ00916.1"/>
    <property type="molecule type" value="Genomic_DNA"/>
</dbReference>
<sequence length="110" mass="12272">MEFTAKVYETMAETTRIYTTWFRCVRDGRDHAVTDEEFAAPTAPFPGQYRAICDHLVQIAAAVTPPGQACPHCMDTLRGPAAVEPAPEAAPRLLARLFRRPRPPRPRTGH</sequence>
<name>A0A542DCY4_AMYCI</name>
<dbReference type="AlphaFoldDB" id="A0A542DCY4"/>
<evidence type="ECO:0000313" key="2">
    <source>
        <dbReference type="Proteomes" id="UP000320876"/>
    </source>
</evidence>
<protein>
    <submittedName>
        <fullName evidence="1">Uncharacterized protein</fullName>
    </submittedName>
</protein>
<gene>
    <name evidence="1" type="ORF">FB471_0567</name>
</gene>